<gene>
    <name evidence="5" type="ORF">GCM10017584_04650</name>
</gene>
<name>A0A9W6H7P9_9MICO</name>
<dbReference type="PANTHER" id="PTHR42932">
    <property type="entry name" value="GENERAL STRESS PROTEIN 20U"/>
    <property type="match status" value="1"/>
</dbReference>
<dbReference type="SUPFAM" id="SSF47240">
    <property type="entry name" value="Ferritin-like"/>
    <property type="match status" value="1"/>
</dbReference>
<comment type="similarity">
    <text evidence="1 2">Belongs to the Dps family.</text>
</comment>
<comment type="caution">
    <text evidence="5">The sequence shown here is derived from an EMBL/GenBank/DDBJ whole genome shotgun (WGS) entry which is preliminary data.</text>
</comment>
<dbReference type="Proteomes" id="UP001142372">
    <property type="component" value="Unassembled WGS sequence"/>
</dbReference>
<evidence type="ECO:0000313" key="5">
    <source>
        <dbReference type="EMBL" id="GLJ74892.1"/>
    </source>
</evidence>
<reference evidence="5" key="2">
    <citation type="submission" date="2023-01" db="EMBL/GenBank/DDBJ databases">
        <authorList>
            <person name="Sun Q."/>
            <person name="Evtushenko L."/>
        </authorList>
    </citation>
    <scope>NUCLEOTIDE SEQUENCE</scope>
    <source>
        <strain evidence="5">VKM Ac-1401</strain>
    </source>
</reference>
<proteinExistence type="inferred from homology"/>
<dbReference type="GO" id="GO:0016722">
    <property type="term" value="F:oxidoreductase activity, acting on metal ions"/>
    <property type="evidence" value="ECO:0007669"/>
    <property type="project" value="InterPro"/>
</dbReference>
<evidence type="ECO:0000256" key="3">
    <source>
        <dbReference type="SAM" id="MobiDB-lite"/>
    </source>
</evidence>
<evidence type="ECO:0000259" key="4">
    <source>
        <dbReference type="Pfam" id="PF00210"/>
    </source>
</evidence>
<dbReference type="PROSITE" id="PS00818">
    <property type="entry name" value="DPS_1"/>
    <property type="match status" value="1"/>
</dbReference>
<feature type="compositionally biased region" description="Low complexity" evidence="3">
    <location>
        <begin position="1"/>
        <end position="31"/>
    </location>
</feature>
<accession>A0A9W6H7P9</accession>
<protein>
    <submittedName>
        <fullName evidence="5">DNA starvation/stationary phase protection protein</fullName>
    </submittedName>
</protein>
<dbReference type="CDD" id="cd01043">
    <property type="entry name" value="DPS"/>
    <property type="match status" value="1"/>
</dbReference>
<dbReference type="InterPro" id="IPR008331">
    <property type="entry name" value="Ferritin_DPS_dom"/>
</dbReference>
<feature type="domain" description="Ferritin/DPS" evidence="4">
    <location>
        <begin position="50"/>
        <end position="184"/>
    </location>
</feature>
<evidence type="ECO:0000313" key="6">
    <source>
        <dbReference type="Proteomes" id="UP001142372"/>
    </source>
</evidence>
<dbReference type="Gene3D" id="1.20.1260.10">
    <property type="match status" value="1"/>
</dbReference>
<dbReference type="PANTHER" id="PTHR42932:SF2">
    <property type="entry name" value="DNA PROTECTION DURING STARVATION PROTEIN 1"/>
    <property type="match status" value="1"/>
</dbReference>
<dbReference type="InterPro" id="IPR009078">
    <property type="entry name" value="Ferritin-like_SF"/>
</dbReference>
<dbReference type="PRINTS" id="PR01346">
    <property type="entry name" value="HELNAPAPROT"/>
</dbReference>
<dbReference type="GO" id="GO:0008199">
    <property type="term" value="F:ferric iron binding"/>
    <property type="evidence" value="ECO:0007669"/>
    <property type="project" value="InterPro"/>
</dbReference>
<dbReference type="InterPro" id="IPR002177">
    <property type="entry name" value="DPS_DNA-bd"/>
</dbReference>
<keyword evidence="6" id="KW-1185">Reference proteome</keyword>
<dbReference type="InterPro" id="IPR012347">
    <property type="entry name" value="Ferritin-like"/>
</dbReference>
<dbReference type="AlphaFoldDB" id="A0A9W6H7P9"/>
<dbReference type="RefSeq" id="WP_271175572.1">
    <property type="nucleotide sequence ID" value="NZ_BAAAJO010000001.1"/>
</dbReference>
<dbReference type="EMBL" id="BSEN01000001">
    <property type="protein sequence ID" value="GLJ74892.1"/>
    <property type="molecule type" value="Genomic_DNA"/>
</dbReference>
<reference evidence="5" key="1">
    <citation type="journal article" date="2014" name="Int. J. Syst. Evol. Microbiol.">
        <title>Complete genome sequence of Corynebacterium casei LMG S-19264T (=DSM 44701T), isolated from a smear-ripened cheese.</title>
        <authorList>
            <consortium name="US DOE Joint Genome Institute (JGI-PGF)"/>
            <person name="Walter F."/>
            <person name="Albersmeier A."/>
            <person name="Kalinowski J."/>
            <person name="Ruckert C."/>
        </authorList>
    </citation>
    <scope>NUCLEOTIDE SEQUENCE</scope>
    <source>
        <strain evidence="5">VKM Ac-1401</strain>
    </source>
</reference>
<evidence type="ECO:0000256" key="1">
    <source>
        <dbReference type="ARBA" id="ARBA00009497"/>
    </source>
</evidence>
<evidence type="ECO:0000256" key="2">
    <source>
        <dbReference type="RuleBase" id="RU003875"/>
    </source>
</evidence>
<feature type="region of interest" description="Disordered" evidence="3">
    <location>
        <begin position="1"/>
        <end position="37"/>
    </location>
</feature>
<dbReference type="InterPro" id="IPR023188">
    <property type="entry name" value="DPS_DNA-bd_CS"/>
</dbReference>
<organism evidence="5 6">
    <name type="scientific">Leifsonia poae</name>
    <dbReference type="NCBI Taxonomy" id="110933"/>
    <lineage>
        <taxon>Bacteria</taxon>
        <taxon>Bacillati</taxon>
        <taxon>Actinomycetota</taxon>
        <taxon>Actinomycetes</taxon>
        <taxon>Micrococcales</taxon>
        <taxon>Microbacteriaceae</taxon>
        <taxon>Leifsonia</taxon>
    </lineage>
</organism>
<sequence>MAATNTDTKTATKTARSRATTAKAHTAGAASTRREHAEHGFVASAELTAAMQRVHVDLIELHLQGKQAHWNVVGKNFRDLHLQLDEIVESAREFSDVVAERLRALHATPDGRSATVAKTTSLPEYPNGEVDTAEVVDLITERLEATVATMRDVHDDVDEEDPTTADILHEIISTLEQYAWMVSAENRTPSAR</sequence>
<dbReference type="Pfam" id="PF00210">
    <property type="entry name" value="Ferritin"/>
    <property type="match status" value="1"/>
</dbReference>